<dbReference type="AlphaFoldDB" id="A0A8K0VS52"/>
<protein>
    <submittedName>
        <fullName evidence="1">Uncharacterized protein</fullName>
    </submittedName>
</protein>
<dbReference type="OrthoDB" id="3673440at2759"/>
<organism evidence="1 2">
    <name type="scientific">Paraphoma chrysanthemicola</name>
    <dbReference type="NCBI Taxonomy" id="798071"/>
    <lineage>
        <taxon>Eukaryota</taxon>
        <taxon>Fungi</taxon>
        <taxon>Dikarya</taxon>
        <taxon>Ascomycota</taxon>
        <taxon>Pezizomycotina</taxon>
        <taxon>Dothideomycetes</taxon>
        <taxon>Pleosporomycetidae</taxon>
        <taxon>Pleosporales</taxon>
        <taxon>Pleosporineae</taxon>
        <taxon>Phaeosphaeriaceae</taxon>
        <taxon>Paraphoma</taxon>
    </lineage>
</organism>
<comment type="caution">
    <text evidence="1">The sequence shown here is derived from an EMBL/GenBank/DDBJ whole genome shotgun (WGS) entry which is preliminary data.</text>
</comment>
<evidence type="ECO:0000313" key="1">
    <source>
        <dbReference type="EMBL" id="KAH7067871.1"/>
    </source>
</evidence>
<proteinExistence type="predicted"/>
<sequence>MDVHLHLHIDLLEKEEYDPFALLKSLAQAVEAFSKPSFDLYIAHGLQTRRAMVHLDHLLSLWPKLIGTHNSVDFDVLQRVMDRMGEDKMTDWELRYYVATGQGGQSSAYGHRNSPTAIRDAELAQLRYRAQQYGNIKVMAEIYGDDTTWAYGDKVQSVTRHRTPVTEFWPNVHFDGSRFDFVTYDGFQSTYPGK</sequence>
<gene>
    <name evidence="1" type="ORF">FB567DRAFT_457812</name>
</gene>
<dbReference type="Proteomes" id="UP000813461">
    <property type="component" value="Unassembled WGS sequence"/>
</dbReference>
<name>A0A8K0VS52_9PLEO</name>
<evidence type="ECO:0000313" key="2">
    <source>
        <dbReference type="Proteomes" id="UP000813461"/>
    </source>
</evidence>
<reference evidence="1" key="1">
    <citation type="journal article" date="2021" name="Nat. Commun.">
        <title>Genetic determinants of endophytism in the Arabidopsis root mycobiome.</title>
        <authorList>
            <person name="Mesny F."/>
            <person name="Miyauchi S."/>
            <person name="Thiergart T."/>
            <person name="Pickel B."/>
            <person name="Atanasova L."/>
            <person name="Karlsson M."/>
            <person name="Huettel B."/>
            <person name="Barry K.W."/>
            <person name="Haridas S."/>
            <person name="Chen C."/>
            <person name="Bauer D."/>
            <person name="Andreopoulos W."/>
            <person name="Pangilinan J."/>
            <person name="LaButti K."/>
            <person name="Riley R."/>
            <person name="Lipzen A."/>
            <person name="Clum A."/>
            <person name="Drula E."/>
            <person name="Henrissat B."/>
            <person name="Kohler A."/>
            <person name="Grigoriev I.V."/>
            <person name="Martin F.M."/>
            <person name="Hacquard S."/>
        </authorList>
    </citation>
    <scope>NUCLEOTIDE SEQUENCE</scope>
    <source>
        <strain evidence="1">MPI-SDFR-AT-0120</strain>
    </source>
</reference>
<accession>A0A8K0VS52</accession>
<dbReference type="EMBL" id="JAGMVJ010000033">
    <property type="protein sequence ID" value="KAH7067871.1"/>
    <property type="molecule type" value="Genomic_DNA"/>
</dbReference>
<keyword evidence="2" id="KW-1185">Reference proteome</keyword>